<comment type="subcellular location">
    <subcellularLocation>
        <location evidence="1 7">Cytoplasm</location>
    </subcellularLocation>
</comment>
<dbReference type="AlphaFoldDB" id="A0AAN9YK79"/>
<comment type="subunit">
    <text evidence="7">Component of a fungal signal recognition particle (SRP) complex that consists of a 7SL RNA molecule (scR1) and at least six protein subunits: SRP72, SRP68, SRP54, SEC65, SRP21 and SRP14.</text>
</comment>
<dbReference type="GO" id="GO:0008312">
    <property type="term" value="F:7S RNA binding"/>
    <property type="evidence" value="ECO:0007669"/>
    <property type="project" value="UniProtKB-UniRule"/>
</dbReference>
<protein>
    <recommendedName>
        <fullName evidence="7">Signal recognition particle subunit SRP14</fullName>
    </recommendedName>
    <alternativeName>
        <fullName evidence="7">Signal recognition particle 14 kDa protein</fullName>
    </alternativeName>
</protein>
<dbReference type="Gene3D" id="3.30.720.10">
    <property type="entry name" value="Signal recognition particle alu RNA binding heterodimer, srp9/1"/>
    <property type="match status" value="1"/>
</dbReference>
<evidence type="ECO:0000313" key="8">
    <source>
        <dbReference type="EMBL" id="KAK7745954.1"/>
    </source>
</evidence>
<dbReference type="GO" id="GO:0005786">
    <property type="term" value="C:signal recognition particle, endoplasmic reticulum targeting"/>
    <property type="evidence" value="ECO:0007669"/>
    <property type="project" value="UniProtKB-UniRule"/>
</dbReference>
<keyword evidence="4 7" id="KW-0694">RNA-binding</keyword>
<evidence type="ECO:0000256" key="1">
    <source>
        <dbReference type="ARBA" id="ARBA00004496"/>
    </source>
</evidence>
<evidence type="ECO:0000256" key="6">
    <source>
        <dbReference type="ARBA" id="ARBA00023274"/>
    </source>
</evidence>
<keyword evidence="3 7" id="KW-0963">Cytoplasm</keyword>
<evidence type="ECO:0000256" key="3">
    <source>
        <dbReference type="ARBA" id="ARBA00022490"/>
    </source>
</evidence>
<dbReference type="GO" id="GO:0006614">
    <property type="term" value="P:SRP-dependent cotranslational protein targeting to membrane"/>
    <property type="evidence" value="ECO:0007669"/>
    <property type="project" value="UniProtKB-UniRule"/>
</dbReference>
<proteinExistence type="inferred from homology"/>
<dbReference type="PANTHER" id="PTHR12013">
    <property type="entry name" value="SIGNAL RECOGNITION PARTICLE 14 KD PROTEIN"/>
    <property type="match status" value="1"/>
</dbReference>
<gene>
    <name evidence="8" type="ORF">SLS53_002674</name>
</gene>
<evidence type="ECO:0000256" key="5">
    <source>
        <dbReference type="ARBA" id="ARBA00023135"/>
    </source>
</evidence>
<comment type="caution">
    <text evidence="8">The sequence shown here is derived from an EMBL/GenBank/DDBJ whole genome shotgun (WGS) entry which is preliminary data.</text>
</comment>
<evidence type="ECO:0000313" key="9">
    <source>
        <dbReference type="Proteomes" id="UP001320245"/>
    </source>
</evidence>
<organism evidence="8 9">
    <name type="scientific">Cytospora paraplurivora</name>
    <dbReference type="NCBI Taxonomy" id="2898453"/>
    <lineage>
        <taxon>Eukaryota</taxon>
        <taxon>Fungi</taxon>
        <taxon>Dikarya</taxon>
        <taxon>Ascomycota</taxon>
        <taxon>Pezizomycotina</taxon>
        <taxon>Sordariomycetes</taxon>
        <taxon>Sordariomycetidae</taxon>
        <taxon>Diaporthales</taxon>
        <taxon>Cytosporaceae</taxon>
        <taxon>Cytospora</taxon>
    </lineage>
</organism>
<reference evidence="8 9" key="1">
    <citation type="journal article" date="2023" name="PLoS ONE">
        <title>Cytospora paraplurivora sp. nov. isolated from orchards with fruit tree decline syndrome in Ontario, Canada.</title>
        <authorList>
            <person name="Ilyukhin E."/>
            <person name="Nguyen H.D.T."/>
            <person name="Castle A.J."/>
            <person name="Ellouze W."/>
        </authorList>
    </citation>
    <scope>NUCLEOTIDE SEQUENCE [LARGE SCALE GENOMIC DNA]</scope>
    <source>
        <strain evidence="8 9">FDS-564</strain>
    </source>
</reference>
<dbReference type="InterPro" id="IPR003210">
    <property type="entry name" value="Signal_recog_particle_SRP14"/>
</dbReference>
<comment type="function">
    <text evidence="7">Component of the signal recognition particle (SRP) complex, a ribonucleoprotein complex that mediates the cotranslational targeting of secretory and membrane proteins to the endoplasmic reticulum (ER).</text>
</comment>
<dbReference type="GO" id="GO:0030942">
    <property type="term" value="F:endoplasmic reticulum signal peptide binding"/>
    <property type="evidence" value="ECO:0007669"/>
    <property type="project" value="UniProtKB-UniRule"/>
</dbReference>
<dbReference type="EMBL" id="JAJSPL020000007">
    <property type="protein sequence ID" value="KAK7745954.1"/>
    <property type="molecule type" value="Genomic_DNA"/>
</dbReference>
<keyword evidence="5 7" id="KW-0733">Signal recognition particle</keyword>
<dbReference type="Proteomes" id="UP001320245">
    <property type="component" value="Unassembled WGS sequence"/>
</dbReference>
<comment type="similarity">
    <text evidence="2 7">Belongs to the SRP14 family.</text>
</comment>
<evidence type="ECO:0000256" key="4">
    <source>
        <dbReference type="ARBA" id="ARBA00022884"/>
    </source>
</evidence>
<evidence type="ECO:0000256" key="2">
    <source>
        <dbReference type="ARBA" id="ARBA00010349"/>
    </source>
</evidence>
<name>A0AAN9YK79_9PEZI</name>
<dbReference type="InterPro" id="IPR009018">
    <property type="entry name" value="Signal_recog_particle_SRP9/14"/>
</dbReference>
<dbReference type="Pfam" id="PF02290">
    <property type="entry name" value="SRP14"/>
    <property type="match status" value="1"/>
</dbReference>
<keyword evidence="6 7" id="KW-0687">Ribonucleoprotein</keyword>
<dbReference type="SUPFAM" id="SSF54762">
    <property type="entry name" value="Signal recognition particle alu RNA binding heterodimer, SRP9/14"/>
    <property type="match status" value="1"/>
</dbReference>
<accession>A0AAN9YK79</accession>
<keyword evidence="9" id="KW-1185">Reference proteome</keyword>
<evidence type="ECO:0000256" key="7">
    <source>
        <dbReference type="RuleBase" id="RU368100"/>
    </source>
</evidence>
<sequence>MPETHLSHDEFFNKLGEIFTSRKGKDHGSVFLTQKRSTPPRRLTPIHALHGLSAPVPSKEEPLADISATRDGDETSYPIIVRATNGKSGDDRKAGKKVKLSTVVQSDALDAFYVRYAEICKAGMLALKPRVRTKRKTKGKKRKTAAAA</sequence>